<sequence>KIDLKQPIRSLGFTNVTVNLFPGIDARIRVHVIEQK</sequence>
<evidence type="ECO:0000313" key="2">
    <source>
        <dbReference type="EMBL" id="EPC88936.1"/>
    </source>
</evidence>
<dbReference type="EMBL" id="ANKC01000068">
    <property type="protein sequence ID" value="EPC88936.1"/>
    <property type="molecule type" value="Genomic_DNA"/>
</dbReference>
<evidence type="ECO:0000313" key="3">
    <source>
        <dbReference type="Proteomes" id="UP000014243"/>
    </source>
</evidence>
<dbReference type="SUPFAM" id="SSF55653">
    <property type="entry name" value="Ribosomal protein L9 C-domain"/>
    <property type="match status" value="1"/>
</dbReference>
<organism evidence="2 3">
    <name type="scientific">Lacticaseibacillus paracasei subsp. paracasei Lpp126</name>
    <dbReference type="NCBI Taxonomy" id="1256206"/>
    <lineage>
        <taxon>Bacteria</taxon>
        <taxon>Bacillati</taxon>
        <taxon>Bacillota</taxon>
        <taxon>Bacilli</taxon>
        <taxon>Lactobacillales</taxon>
        <taxon>Lactobacillaceae</taxon>
        <taxon>Lacticaseibacillus</taxon>
    </lineage>
</organism>
<feature type="non-terminal residue" evidence="2">
    <location>
        <position position="1"/>
    </location>
</feature>
<dbReference type="GO" id="GO:0005840">
    <property type="term" value="C:ribosome"/>
    <property type="evidence" value="ECO:0007669"/>
    <property type="project" value="UniProtKB-KW"/>
</dbReference>
<feature type="domain" description="Large ribosomal subunit protein bL9 C-terminal" evidence="1">
    <location>
        <begin position="1"/>
        <end position="33"/>
    </location>
</feature>
<dbReference type="Proteomes" id="UP000014243">
    <property type="component" value="Unassembled WGS sequence"/>
</dbReference>
<dbReference type="AlphaFoldDB" id="S2SZ22"/>
<gene>
    <name evidence="2" type="primary">rplI</name>
    <name evidence="2" type="ORF">Lpp126_01209</name>
</gene>
<evidence type="ECO:0000259" key="1">
    <source>
        <dbReference type="Pfam" id="PF03948"/>
    </source>
</evidence>
<proteinExistence type="predicted"/>
<keyword evidence="2" id="KW-0689">Ribosomal protein</keyword>
<dbReference type="Gene3D" id="3.10.430.100">
    <property type="entry name" value="Ribosomal protein L9, C-terminal domain"/>
    <property type="match status" value="1"/>
</dbReference>
<comment type="caution">
    <text evidence="2">The sequence shown here is derived from an EMBL/GenBank/DDBJ whole genome shotgun (WGS) entry which is preliminary data.</text>
</comment>
<accession>S2SZ22</accession>
<protein>
    <submittedName>
        <fullName evidence="2">50S ribosomal protein L9</fullName>
    </submittedName>
</protein>
<reference evidence="2 3" key="1">
    <citation type="journal article" date="2013" name="PLoS ONE">
        <title>Lactobacillus paracasei comparative genomics: towards species pan-genome definition and exploitation of diversity.</title>
        <authorList>
            <person name="Smokvina T."/>
            <person name="Wels M."/>
            <person name="Polka J."/>
            <person name="Chervaux C."/>
            <person name="Brisse S."/>
            <person name="Boekhorst J."/>
            <person name="van Hylckama Vlieg J.E."/>
            <person name="Siezen R.J."/>
        </authorList>
    </citation>
    <scope>NUCLEOTIDE SEQUENCE [LARGE SCALE GENOMIC DNA]</scope>
    <source>
        <strain evidence="2 3">Lpp126</strain>
    </source>
</reference>
<dbReference type="InterPro" id="IPR020069">
    <property type="entry name" value="Ribosomal_bL9_C"/>
</dbReference>
<name>S2SZ22_LACPA</name>
<dbReference type="Pfam" id="PF03948">
    <property type="entry name" value="Ribosomal_L9_C"/>
    <property type="match status" value="1"/>
</dbReference>
<keyword evidence="2" id="KW-0687">Ribonucleoprotein</keyword>
<dbReference type="InterPro" id="IPR036791">
    <property type="entry name" value="Ribosomal_bL9_C_sf"/>
</dbReference>